<dbReference type="SUPFAM" id="SSF53244">
    <property type="entry name" value="MurD-like peptide ligases, peptide-binding domain"/>
    <property type="match status" value="1"/>
</dbReference>
<dbReference type="GO" id="GO:0005737">
    <property type="term" value="C:cytoplasm"/>
    <property type="evidence" value="ECO:0007669"/>
    <property type="project" value="UniProtKB-SubCell"/>
</dbReference>
<evidence type="ECO:0000256" key="1">
    <source>
        <dbReference type="ARBA" id="ARBA00005898"/>
    </source>
</evidence>
<dbReference type="STRING" id="1121117.SAMN02745977_02014"/>
<feature type="binding site" evidence="2">
    <location>
        <position position="482"/>
    </location>
    <ligand>
        <name>meso-2,6-diaminopimelate</name>
        <dbReference type="ChEBI" id="CHEBI:57791"/>
    </ligand>
</feature>
<dbReference type="InterPro" id="IPR035911">
    <property type="entry name" value="MurE/MurF_N"/>
</dbReference>
<dbReference type="Proteomes" id="UP000199531">
    <property type="component" value="Unassembled WGS sequence"/>
</dbReference>
<feature type="binding site" evidence="2">
    <location>
        <position position="31"/>
    </location>
    <ligand>
        <name>UDP-N-acetyl-alpha-D-muramoyl-L-alanyl-D-glutamate</name>
        <dbReference type="ChEBI" id="CHEBI:83900"/>
    </ligand>
</feature>
<evidence type="ECO:0000259" key="4">
    <source>
        <dbReference type="Pfam" id="PF02875"/>
    </source>
</evidence>
<dbReference type="PANTHER" id="PTHR23135">
    <property type="entry name" value="MUR LIGASE FAMILY MEMBER"/>
    <property type="match status" value="1"/>
</dbReference>
<dbReference type="EMBL" id="FOCW01000006">
    <property type="protein sequence ID" value="SEN77803.1"/>
    <property type="molecule type" value="Genomic_DNA"/>
</dbReference>
<dbReference type="Pfam" id="PF02875">
    <property type="entry name" value="Mur_ligase_C"/>
    <property type="match status" value="1"/>
</dbReference>
<keyword evidence="2 3" id="KW-0961">Cell wall biogenesis/degradation</keyword>
<name>A0A1H8JA73_9BURK</name>
<dbReference type="OrthoDB" id="9800958at2"/>
<feature type="binding site" evidence="2">
    <location>
        <position position="407"/>
    </location>
    <ligand>
        <name>meso-2,6-diaminopimelate</name>
        <dbReference type="ChEBI" id="CHEBI:57791"/>
    </ligand>
</feature>
<feature type="binding site" evidence="2">
    <location>
        <begin position="174"/>
        <end position="175"/>
    </location>
    <ligand>
        <name>UDP-N-acetyl-alpha-D-muramoyl-L-alanyl-D-glutamate</name>
        <dbReference type="ChEBI" id="CHEBI:83900"/>
    </ligand>
</feature>
<feature type="binding site" evidence="2">
    <location>
        <position position="201"/>
    </location>
    <ligand>
        <name>UDP-N-acetyl-alpha-D-muramoyl-L-alanyl-D-glutamate</name>
        <dbReference type="ChEBI" id="CHEBI:83900"/>
    </ligand>
</feature>
<dbReference type="GO" id="GO:0008765">
    <property type="term" value="F:UDP-N-acetylmuramoylalanyl-D-glutamate-2,6-diaminopimelate ligase activity"/>
    <property type="evidence" value="ECO:0007669"/>
    <property type="project" value="UniProtKB-UniRule"/>
</dbReference>
<comment type="similarity">
    <text evidence="1 2">Belongs to the MurCDEF family. MurE subfamily.</text>
</comment>
<dbReference type="SUPFAM" id="SSF53623">
    <property type="entry name" value="MurD-like peptide ligases, catalytic domain"/>
    <property type="match status" value="1"/>
</dbReference>
<dbReference type="NCBIfam" id="NF001126">
    <property type="entry name" value="PRK00139.1-4"/>
    <property type="match status" value="1"/>
</dbReference>
<keyword evidence="2 3" id="KW-0133">Cell shape</keyword>
<dbReference type="HAMAP" id="MF_00208">
    <property type="entry name" value="MurE"/>
    <property type="match status" value="1"/>
</dbReference>
<keyword evidence="2 3" id="KW-0573">Peptidoglycan synthesis</keyword>
<proteinExistence type="inferred from homology"/>
<evidence type="ECO:0000256" key="2">
    <source>
        <dbReference type="HAMAP-Rule" id="MF_00208"/>
    </source>
</evidence>
<keyword evidence="2" id="KW-0963">Cytoplasm</keyword>
<dbReference type="GO" id="GO:0000287">
    <property type="term" value="F:magnesium ion binding"/>
    <property type="evidence" value="ECO:0007669"/>
    <property type="project" value="UniProtKB-UniRule"/>
</dbReference>
<keyword evidence="2" id="KW-0067">ATP-binding</keyword>
<feature type="modified residue" description="N6-carboxylysine" evidence="2">
    <location>
        <position position="241"/>
    </location>
</feature>
<dbReference type="InterPro" id="IPR013221">
    <property type="entry name" value="Mur_ligase_cen"/>
</dbReference>
<dbReference type="SUPFAM" id="SSF63418">
    <property type="entry name" value="MurE/MurF N-terminal domain"/>
    <property type="match status" value="1"/>
</dbReference>
<dbReference type="InterPro" id="IPR036615">
    <property type="entry name" value="Mur_ligase_C_dom_sf"/>
</dbReference>
<feature type="binding site" evidence="2">
    <location>
        <position position="486"/>
    </location>
    <ligand>
        <name>meso-2,6-diaminopimelate</name>
        <dbReference type="ChEBI" id="CHEBI:57791"/>
    </ligand>
</feature>
<dbReference type="Pfam" id="PF08245">
    <property type="entry name" value="Mur_ligase_M"/>
    <property type="match status" value="1"/>
</dbReference>
<sequence length="521" mass="55530">MTDKNLLPLMTMPQEAAQWLRQHASVLRTDSRKIQPGDAFVAWPGAAHDARAHVLAALERGAAACLVEADGAGAFDFAQPQAQAQVAGRVAAYAGLKRATALVGAEFYGHPSQQLSVIAATGTNGKTSTAWWLAQALSQVAAADGRAHGCGLVGTLGVGRFVNGQAALDYTGLTTPDPVLLQGQLRQFVERGVRACVMEASSIGIAEHRLDGTRIRVALFTNFTQDHLDYHGSMEAYWQAKRELFDWEGLEAAVINIDDPQGARLAQELQGGPLDVWTVSCEGKPARLQALDVHYDAQGLVFTLVEEGERTELRTALIGQYNVANMLGVLATLRALQVPLAQAVQACSGLLPVPGRMECLTAAGQPLVAVDYAHTSDAIEKALQALRPLAEQRGGQLWCVFGCGGDRDPAKRPLMAQAAENGADRVVVTSDNPRTEDPKAIIAQVLCGLEQTNGVLVQADRALAIAAAVQQAAPQDVVLVAGKGHEDYQEINGQRTHFSDQEHVQMALDKRAQQAREGATA</sequence>
<feature type="binding site" evidence="2">
    <location>
        <begin position="431"/>
        <end position="434"/>
    </location>
    <ligand>
        <name>meso-2,6-diaminopimelate</name>
        <dbReference type="ChEBI" id="CHEBI:57791"/>
    </ligand>
</feature>
<comment type="subcellular location">
    <subcellularLocation>
        <location evidence="2 3">Cytoplasm</location>
    </subcellularLocation>
</comment>
<feature type="domain" description="Mur ligase C-terminal" evidence="4">
    <location>
        <begin position="355"/>
        <end position="484"/>
    </location>
</feature>
<dbReference type="GO" id="GO:0009252">
    <property type="term" value="P:peptidoglycan biosynthetic process"/>
    <property type="evidence" value="ECO:0007669"/>
    <property type="project" value="UniProtKB-UniRule"/>
</dbReference>
<keyword evidence="2 6" id="KW-0436">Ligase</keyword>
<reference evidence="6 7" key="1">
    <citation type="submission" date="2016-10" db="EMBL/GenBank/DDBJ databases">
        <authorList>
            <person name="de Groot N.N."/>
        </authorList>
    </citation>
    <scope>NUCLEOTIDE SEQUENCE [LARGE SCALE GENOMIC DNA]</scope>
    <source>
        <strain evidence="6 7">DSM 15123</strain>
    </source>
</reference>
<dbReference type="GO" id="GO:0005524">
    <property type="term" value="F:ATP binding"/>
    <property type="evidence" value="ECO:0007669"/>
    <property type="project" value="UniProtKB-UniRule"/>
</dbReference>
<comment type="pathway">
    <text evidence="2 3">Cell wall biogenesis; peptidoglycan biosynthesis.</text>
</comment>
<dbReference type="NCBIfam" id="TIGR01085">
    <property type="entry name" value="murE"/>
    <property type="match status" value="1"/>
</dbReference>
<protein>
    <recommendedName>
        <fullName evidence="2">UDP-N-acetylmuramoyl-L-alanyl-D-glutamate--2,6-diaminopimelate ligase</fullName>
        <ecNumber evidence="2">6.3.2.13</ecNumber>
    </recommendedName>
    <alternativeName>
        <fullName evidence="2">Meso-A2pm-adding enzyme</fullName>
    </alternativeName>
    <alternativeName>
        <fullName evidence="2">Meso-diaminopimelate-adding enzyme</fullName>
    </alternativeName>
    <alternativeName>
        <fullName evidence="2">UDP-MurNAc-L-Ala-D-Glu:meso-diaminopimelate ligase</fullName>
    </alternativeName>
    <alternativeName>
        <fullName evidence="2">UDP-MurNAc-tripeptide synthetase</fullName>
    </alternativeName>
    <alternativeName>
        <fullName evidence="2">UDP-N-acetylmuramyl-tripeptide synthetase</fullName>
    </alternativeName>
</protein>
<comment type="function">
    <text evidence="2">Catalyzes the addition of meso-diaminopimelic acid to the nucleotide precursor UDP-N-acetylmuramoyl-L-alanyl-D-glutamate (UMAG) in the biosynthesis of bacterial cell-wall peptidoglycan.</text>
</comment>
<dbReference type="GO" id="GO:0051301">
    <property type="term" value="P:cell division"/>
    <property type="evidence" value="ECO:0007669"/>
    <property type="project" value="UniProtKB-KW"/>
</dbReference>
<dbReference type="Gene3D" id="3.90.190.20">
    <property type="entry name" value="Mur ligase, C-terminal domain"/>
    <property type="match status" value="1"/>
</dbReference>
<dbReference type="InterPro" id="IPR004101">
    <property type="entry name" value="Mur_ligase_C"/>
</dbReference>
<organism evidence="6 7">
    <name type="scientific">Brachymonas denitrificans DSM 15123</name>
    <dbReference type="NCBI Taxonomy" id="1121117"/>
    <lineage>
        <taxon>Bacteria</taxon>
        <taxon>Pseudomonadati</taxon>
        <taxon>Pseudomonadota</taxon>
        <taxon>Betaproteobacteria</taxon>
        <taxon>Burkholderiales</taxon>
        <taxon>Comamonadaceae</taxon>
        <taxon>Brachymonas</taxon>
    </lineage>
</organism>
<gene>
    <name evidence="2" type="primary">murE</name>
    <name evidence="6" type="ORF">SAMN02745977_02014</name>
</gene>
<evidence type="ECO:0000313" key="6">
    <source>
        <dbReference type="EMBL" id="SEN77803.1"/>
    </source>
</evidence>
<feature type="domain" description="Mur ligase central" evidence="5">
    <location>
        <begin position="121"/>
        <end position="332"/>
    </location>
</feature>
<dbReference type="RefSeq" id="WP_091817398.1">
    <property type="nucleotide sequence ID" value="NZ_FOCW01000006.1"/>
</dbReference>
<keyword evidence="2 3" id="KW-0132">Cell division</keyword>
<dbReference type="InterPro" id="IPR005761">
    <property type="entry name" value="UDP-N-AcMur-Glu-dNH2Pim_ligase"/>
</dbReference>
<feature type="short sequence motif" description="Meso-diaminopimelate recognition motif" evidence="2">
    <location>
        <begin position="431"/>
        <end position="434"/>
    </location>
</feature>
<feature type="binding site" evidence="2">
    <location>
        <position position="209"/>
    </location>
    <ligand>
        <name>UDP-N-acetyl-alpha-D-muramoyl-L-alanyl-D-glutamate</name>
        <dbReference type="ChEBI" id="CHEBI:83900"/>
    </ligand>
</feature>
<comment type="cofactor">
    <cofactor evidence="2">
        <name>Mg(2+)</name>
        <dbReference type="ChEBI" id="CHEBI:18420"/>
    </cofactor>
</comment>
<comment type="PTM">
    <text evidence="2">Carboxylation is probably crucial for Mg(2+) binding and, consequently, for the gamma-phosphate positioning of ATP.</text>
</comment>
<evidence type="ECO:0000256" key="3">
    <source>
        <dbReference type="RuleBase" id="RU004135"/>
    </source>
</evidence>
<accession>A0A1H8JA73</accession>
<keyword evidence="2 3" id="KW-0131">Cell cycle</keyword>
<dbReference type="Gene3D" id="3.40.1190.10">
    <property type="entry name" value="Mur-like, catalytic domain"/>
    <property type="match status" value="1"/>
</dbReference>
<dbReference type="EC" id="6.3.2.13" evidence="2"/>
<comment type="caution">
    <text evidence="2">Lacks conserved residue(s) required for the propagation of feature annotation.</text>
</comment>
<dbReference type="GO" id="GO:0071555">
    <property type="term" value="P:cell wall organization"/>
    <property type="evidence" value="ECO:0007669"/>
    <property type="project" value="UniProtKB-KW"/>
</dbReference>
<dbReference type="UniPathway" id="UPA00219"/>
<evidence type="ECO:0000259" key="5">
    <source>
        <dbReference type="Pfam" id="PF08245"/>
    </source>
</evidence>
<dbReference type="PANTHER" id="PTHR23135:SF4">
    <property type="entry name" value="UDP-N-ACETYLMURAMOYL-L-ALANYL-D-GLUTAMATE--2,6-DIAMINOPIMELATE LIGASE MURE HOMOLOG, CHLOROPLASTIC"/>
    <property type="match status" value="1"/>
</dbReference>
<comment type="catalytic activity">
    <reaction evidence="2">
        <text>UDP-N-acetyl-alpha-D-muramoyl-L-alanyl-D-glutamate + meso-2,6-diaminopimelate + ATP = UDP-N-acetyl-alpha-D-muramoyl-L-alanyl-gamma-D-glutamyl-meso-2,6-diaminopimelate + ADP + phosphate + H(+)</text>
        <dbReference type="Rhea" id="RHEA:23676"/>
        <dbReference type="ChEBI" id="CHEBI:15378"/>
        <dbReference type="ChEBI" id="CHEBI:30616"/>
        <dbReference type="ChEBI" id="CHEBI:43474"/>
        <dbReference type="ChEBI" id="CHEBI:57791"/>
        <dbReference type="ChEBI" id="CHEBI:83900"/>
        <dbReference type="ChEBI" id="CHEBI:83905"/>
        <dbReference type="ChEBI" id="CHEBI:456216"/>
        <dbReference type="EC" id="6.3.2.13"/>
    </reaction>
</comment>
<keyword evidence="7" id="KW-1185">Reference proteome</keyword>
<keyword evidence="2" id="KW-0547">Nucleotide-binding</keyword>
<dbReference type="GO" id="GO:0008360">
    <property type="term" value="P:regulation of cell shape"/>
    <property type="evidence" value="ECO:0007669"/>
    <property type="project" value="UniProtKB-KW"/>
</dbReference>
<dbReference type="Gene3D" id="3.40.1390.10">
    <property type="entry name" value="MurE/MurF, N-terminal domain"/>
    <property type="match status" value="1"/>
</dbReference>
<evidence type="ECO:0000313" key="7">
    <source>
        <dbReference type="Proteomes" id="UP000199531"/>
    </source>
</evidence>
<keyword evidence="2" id="KW-0460">Magnesium</keyword>
<dbReference type="InterPro" id="IPR036565">
    <property type="entry name" value="Mur-like_cat_sf"/>
</dbReference>
<feature type="binding site" evidence="2">
    <location>
        <begin position="122"/>
        <end position="128"/>
    </location>
    <ligand>
        <name>ATP</name>
        <dbReference type="ChEBI" id="CHEBI:30616"/>
    </ligand>
</feature>
<dbReference type="AlphaFoldDB" id="A0A1H8JA73"/>